<dbReference type="AlphaFoldDB" id="A0A512AS88"/>
<proteinExistence type="predicted"/>
<organism evidence="1 2">
    <name type="scientific">Adhaeribacter aerolatus</name>
    <dbReference type="NCBI Taxonomy" id="670289"/>
    <lineage>
        <taxon>Bacteria</taxon>
        <taxon>Pseudomonadati</taxon>
        <taxon>Bacteroidota</taxon>
        <taxon>Cytophagia</taxon>
        <taxon>Cytophagales</taxon>
        <taxon>Hymenobacteraceae</taxon>
        <taxon>Adhaeribacter</taxon>
    </lineage>
</organism>
<evidence type="ECO:0000313" key="1">
    <source>
        <dbReference type="EMBL" id="GEO02562.1"/>
    </source>
</evidence>
<name>A0A512AS88_9BACT</name>
<dbReference type="RefSeq" id="WP_146894598.1">
    <property type="nucleotide sequence ID" value="NZ_BJYS01000001.1"/>
</dbReference>
<dbReference type="Proteomes" id="UP000321532">
    <property type="component" value="Unassembled WGS sequence"/>
</dbReference>
<accession>A0A512AS88</accession>
<reference evidence="1 2" key="1">
    <citation type="submission" date="2019-07" db="EMBL/GenBank/DDBJ databases">
        <title>Whole genome shotgun sequence of Adhaeribacter aerolatus NBRC 106133.</title>
        <authorList>
            <person name="Hosoyama A."/>
            <person name="Uohara A."/>
            <person name="Ohji S."/>
            <person name="Ichikawa N."/>
        </authorList>
    </citation>
    <scope>NUCLEOTIDE SEQUENCE [LARGE SCALE GENOMIC DNA]</scope>
    <source>
        <strain evidence="1 2">NBRC 106133</strain>
    </source>
</reference>
<protein>
    <submittedName>
        <fullName evidence="1">Uncharacterized protein</fullName>
    </submittedName>
</protein>
<gene>
    <name evidence="1" type="ORF">AAE02nite_02260</name>
</gene>
<evidence type="ECO:0000313" key="2">
    <source>
        <dbReference type="Proteomes" id="UP000321532"/>
    </source>
</evidence>
<keyword evidence="2" id="KW-1185">Reference proteome</keyword>
<sequence length="502" mass="58441">MDDLKITIDTLSAEDKKEFNYFIQRQKSKRNRKDYELFQLLQGKKQYKPQEIINRLYPDEPNAVAYYALRKRLMEHLTDFIVLKRMEEDPTAVSSIMGTLAVAKYLFDVRVDRLAWNMLRKAEKLASVNEQFDLLNTIYNVQIEKADSEFADDLDEIIRKRNENKILADEDERANIANSIIIKRLQAARQQGRDLEIDATIQSVLESYGLTEAVSQRPALFYKLMSITRSSVLARKDFYSFEPYIISQYEQVRATHGFSPAHQHYKISLLYMIAHVLYRNRKFAQSNYYLAELYQTLTGEGKSLYAAFYAKYVFLKTANDAFLSNLSESLALMEDLLHRKSHLLSQRDILTASLGLGFLYFAQGAYQKANRVLLGISHSDKWCEKIMGKEWLLKKCLGELILQYEFGNPDLALDKLKSLMKNFGELLAQPVYSNVHAFLQLLEQLFLQPDAATRRAFLQYVETALNFVPAEREDLQAMSYYAWLKSKMVSRPYYEVLLELAR</sequence>
<dbReference type="EMBL" id="BJYS01000001">
    <property type="protein sequence ID" value="GEO02562.1"/>
    <property type="molecule type" value="Genomic_DNA"/>
</dbReference>
<comment type="caution">
    <text evidence="1">The sequence shown here is derived from an EMBL/GenBank/DDBJ whole genome shotgun (WGS) entry which is preliminary data.</text>
</comment>
<dbReference type="OrthoDB" id="732094at2"/>